<dbReference type="OrthoDB" id="7863671at2"/>
<organism evidence="3 4">
    <name type="scientific">Rheinheimera riviphila</name>
    <dbReference type="NCBI Taxonomy" id="1834037"/>
    <lineage>
        <taxon>Bacteria</taxon>
        <taxon>Pseudomonadati</taxon>
        <taxon>Pseudomonadota</taxon>
        <taxon>Gammaproteobacteria</taxon>
        <taxon>Chromatiales</taxon>
        <taxon>Chromatiaceae</taxon>
        <taxon>Rheinheimera</taxon>
    </lineage>
</organism>
<comment type="caution">
    <text evidence="3">The sequence shown here is derived from an EMBL/GenBank/DDBJ whole genome shotgun (WGS) entry which is preliminary data.</text>
</comment>
<dbReference type="EMBL" id="SACS01000020">
    <property type="protein sequence ID" value="RVU33527.1"/>
    <property type="molecule type" value="Genomic_DNA"/>
</dbReference>
<evidence type="ECO:0000259" key="2">
    <source>
        <dbReference type="Pfam" id="PF01957"/>
    </source>
</evidence>
<proteinExistence type="predicted"/>
<keyword evidence="1" id="KW-0812">Transmembrane</keyword>
<dbReference type="Gene3D" id="2.40.50.140">
    <property type="entry name" value="Nucleic acid-binding proteins"/>
    <property type="match status" value="1"/>
</dbReference>
<evidence type="ECO:0000313" key="3">
    <source>
        <dbReference type="EMBL" id="RVU33527.1"/>
    </source>
</evidence>
<feature type="transmembrane region" description="Helical" evidence="1">
    <location>
        <begin position="63"/>
        <end position="81"/>
    </location>
</feature>
<protein>
    <submittedName>
        <fullName evidence="3">NfeD family protein</fullName>
    </submittedName>
</protein>
<dbReference type="Proteomes" id="UP000283077">
    <property type="component" value="Unassembled WGS sequence"/>
</dbReference>
<feature type="domain" description="NfeD-like C-terminal" evidence="2">
    <location>
        <begin position="96"/>
        <end position="153"/>
    </location>
</feature>
<sequence>MNSIMEYFSQHHDQLLYAIAAISLLLELGVLGMSGPLLFFAFSCLITGLLVSAGLISGWETELLLVGVLSFASAVLLWKPFKNYQNAKEAPNTSSDMIGRQLLVSTAISQDAGSVAYSGIEWQARLAAGETGNIAAGTRAEVVAVDGSLLLVKAV</sequence>
<feature type="transmembrane region" description="Helical" evidence="1">
    <location>
        <begin position="15"/>
        <end position="31"/>
    </location>
</feature>
<dbReference type="InterPro" id="IPR012340">
    <property type="entry name" value="NA-bd_OB-fold"/>
</dbReference>
<reference evidence="3 4" key="1">
    <citation type="submission" date="2019-01" db="EMBL/GenBank/DDBJ databases">
        <authorList>
            <person name="Chen W.-M."/>
        </authorList>
    </citation>
    <scope>NUCLEOTIDE SEQUENCE [LARGE SCALE GENOMIC DNA]</scope>
    <source>
        <strain evidence="3 4">KYPC3</strain>
    </source>
</reference>
<dbReference type="AlphaFoldDB" id="A0A437QG66"/>
<evidence type="ECO:0000256" key="1">
    <source>
        <dbReference type="SAM" id="Phobius"/>
    </source>
</evidence>
<dbReference type="InterPro" id="IPR002810">
    <property type="entry name" value="NfeD-like_C"/>
</dbReference>
<feature type="transmembrane region" description="Helical" evidence="1">
    <location>
        <begin position="38"/>
        <end position="57"/>
    </location>
</feature>
<evidence type="ECO:0000313" key="4">
    <source>
        <dbReference type="Proteomes" id="UP000283077"/>
    </source>
</evidence>
<accession>A0A437QG66</accession>
<keyword evidence="1" id="KW-0472">Membrane</keyword>
<dbReference type="Pfam" id="PF01957">
    <property type="entry name" value="NfeD"/>
    <property type="match status" value="1"/>
</dbReference>
<name>A0A437QG66_9GAMM</name>
<keyword evidence="4" id="KW-1185">Reference proteome</keyword>
<gene>
    <name evidence="3" type="ORF">EOE67_16045</name>
</gene>
<keyword evidence="1" id="KW-1133">Transmembrane helix</keyword>